<evidence type="ECO:0000313" key="5">
    <source>
        <dbReference type="EMBL" id="GEN78673.1"/>
    </source>
</evidence>
<evidence type="ECO:0000256" key="1">
    <source>
        <dbReference type="ARBA" id="ARBA00010088"/>
    </source>
</evidence>
<dbReference type="PANTHER" id="PTHR21661:SF35">
    <property type="entry name" value="EPOXIDE HYDROLASE"/>
    <property type="match status" value="1"/>
</dbReference>
<dbReference type="Proteomes" id="UP000321484">
    <property type="component" value="Unassembled WGS sequence"/>
</dbReference>
<dbReference type="InterPro" id="IPR016292">
    <property type="entry name" value="Epoxide_hydrolase"/>
</dbReference>
<dbReference type="InterPro" id="IPR000639">
    <property type="entry name" value="Epox_hydrolase-like"/>
</dbReference>
<dbReference type="SUPFAM" id="SSF53474">
    <property type="entry name" value="alpha/beta-Hydrolases"/>
    <property type="match status" value="1"/>
</dbReference>
<dbReference type="PRINTS" id="PR00412">
    <property type="entry name" value="EPOXHYDRLASE"/>
</dbReference>
<accession>A0A511YU04</accession>
<reference evidence="5 6" key="1">
    <citation type="submission" date="2019-07" db="EMBL/GenBank/DDBJ databases">
        <title>Whole genome shotgun sequence of Actinotalea fermentans NBRC 105374.</title>
        <authorList>
            <person name="Hosoyama A."/>
            <person name="Uohara A."/>
            <person name="Ohji S."/>
            <person name="Ichikawa N."/>
        </authorList>
    </citation>
    <scope>NUCLEOTIDE SEQUENCE [LARGE SCALE GENOMIC DNA]</scope>
    <source>
        <strain evidence="5 6">NBRC 105374</strain>
    </source>
</reference>
<dbReference type="GO" id="GO:0097176">
    <property type="term" value="P:epoxide metabolic process"/>
    <property type="evidence" value="ECO:0007669"/>
    <property type="project" value="TreeGrafter"/>
</dbReference>
<protein>
    <submittedName>
        <fullName evidence="5">Microsomal epoxide hydrolase</fullName>
    </submittedName>
</protein>
<proteinExistence type="inferred from homology"/>
<keyword evidence="2" id="KW-0058">Aromatic hydrocarbons catabolism</keyword>
<evidence type="ECO:0000259" key="4">
    <source>
        <dbReference type="Pfam" id="PF06441"/>
    </source>
</evidence>
<dbReference type="InterPro" id="IPR029058">
    <property type="entry name" value="AB_hydrolase_fold"/>
</dbReference>
<dbReference type="OrthoDB" id="27092at2"/>
<organism evidence="5 6">
    <name type="scientific">Actinotalea fermentans</name>
    <dbReference type="NCBI Taxonomy" id="43671"/>
    <lineage>
        <taxon>Bacteria</taxon>
        <taxon>Bacillati</taxon>
        <taxon>Actinomycetota</taxon>
        <taxon>Actinomycetes</taxon>
        <taxon>Micrococcales</taxon>
        <taxon>Cellulomonadaceae</taxon>
        <taxon>Actinotalea</taxon>
    </lineage>
</organism>
<dbReference type="EMBL" id="BJYK01000001">
    <property type="protein sequence ID" value="GEN78673.1"/>
    <property type="molecule type" value="Genomic_DNA"/>
</dbReference>
<feature type="domain" description="Epoxide hydrolase N-terminal" evidence="4">
    <location>
        <begin position="5"/>
        <end position="110"/>
    </location>
</feature>
<keyword evidence="3 5" id="KW-0378">Hydrolase</keyword>
<evidence type="ECO:0000313" key="6">
    <source>
        <dbReference type="Proteomes" id="UP000321484"/>
    </source>
</evidence>
<dbReference type="InterPro" id="IPR010497">
    <property type="entry name" value="Epoxide_hydro_N"/>
</dbReference>
<sequence length="403" mass="43683">MNTSIRPFTLDIPQVELDDLRHRLARTRWAPEIPGVGWERGVPVAYLRELADYWRDGFDWRAQERRLNELPQFTTTIDGQEIHFFHVRSPEPDALPLLVSHGWPSTPVEFARIVGPLSDPRAYGGDPRDAFHLVVPSLPGFGLSPAVTSTGWGLPRTVDAYAELMRRLGYDRYGTQGGDIGAGVAGMLAGVAPEAVVGVHMNGPTAFGAIPADLELDERDRERARRSAEFEATGSGYLALQANQPSTIGAALQDSPVAQLAWIVEKFQAWTDQRKALPEDAVDRDQLLTSVSATWFSGGGAGSAHFVYESMHADIAWTAPGDDDASSGWQDGPAVPVGVAVFAADTSIRALVDTGNVVRWTEYDAGGHFPAMEVPDLLVGDIRAFFATLRRPDEGASGRAARG</sequence>
<keyword evidence="6" id="KW-1185">Reference proteome</keyword>
<comment type="similarity">
    <text evidence="1">Belongs to the peptidase S33 family.</text>
</comment>
<name>A0A511YU04_9CELL</name>
<dbReference type="PANTHER" id="PTHR21661">
    <property type="entry name" value="EPOXIDE HYDROLASE 1-RELATED"/>
    <property type="match status" value="1"/>
</dbReference>
<dbReference type="Pfam" id="PF06441">
    <property type="entry name" value="EHN"/>
    <property type="match status" value="1"/>
</dbReference>
<dbReference type="PIRSF" id="PIRSF001112">
    <property type="entry name" value="Epoxide_hydrolase"/>
    <property type="match status" value="1"/>
</dbReference>
<dbReference type="RefSeq" id="WP_052113514.1">
    <property type="nucleotide sequence ID" value="NZ_BJYK01000001.1"/>
</dbReference>
<evidence type="ECO:0000256" key="3">
    <source>
        <dbReference type="ARBA" id="ARBA00022801"/>
    </source>
</evidence>
<gene>
    <name evidence="5" type="ORF">AFE02nite_04070</name>
</gene>
<dbReference type="GO" id="GO:0004301">
    <property type="term" value="F:epoxide hydrolase activity"/>
    <property type="evidence" value="ECO:0007669"/>
    <property type="project" value="TreeGrafter"/>
</dbReference>
<dbReference type="AlphaFoldDB" id="A0A511YU04"/>
<comment type="caution">
    <text evidence="5">The sequence shown here is derived from an EMBL/GenBank/DDBJ whole genome shotgun (WGS) entry which is preliminary data.</text>
</comment>
<evidence type="ECO:0000256" key="2">
    <source>
        <dbReference type="ARBA" id="ARBA00022797"/>
    </source>
</evidence>
<dbReference type="Gene3D" id="3.40.50.1820">
    <property type="entry name" value="alpha/beta hydrolase"/>
    <property type="match status" value="1"/>
</dbReference>